<evidence type="ECO:0000256" key="1">
    <source>
        <dbReference type="SAM" id="MobiDB-lite"/>
    </source>
</evidence>
<dbReference type="AlphaFoldDB" id="A0A9P6EDN8"/>
<feature type="region of interest" description="Disordered" evidence="1">
    <location>
        <begin position="854"/>
        <end position="878"/>
    </location>
</feature>
<sequence length="1078" mass="115247">MPGLSIGDHDSPIRIVVTPSQSSYFAGEPFSVEVSFTNTRSPEAGPSKPPHSHHKRGAHSVSSAPLARPPTSPGTPRTLATPSSSSRPRNGTEETPRRKYFIGKSTQPKVTSASQHEHIPELLEQRRKRQLAPTKSLSVSVSQHDLHDALGVVSSAPHSQNSFVLPSPTAPHIPSPLARSHALQLASDHPHARKDSILDGQFSLDFLSPTTSNPPVVPYTPSSSTSSFSLALDPIAEGVRSPYPSTPALGSPTIESTTLPPPHIYPHHQSHSQLQPPPSPITGPATNAVYGYPVRPQGYRPAPIGLGHPSTSTTGPNTANPPRVLPRLATEIILYSYAQLSGTLILTPTTLTSSTPASFDPAQTLAHIRGSLLNRSVLGGGSMDISSTLNSPVPASPRTPRHPMQRQHSRSASLSAGLLSMLSPTSLVSSISSPSPLSAASSTFPTSASLAPPSSAKLGWRSNSGSGSLQSSTPTPTTGIFGLGFGSTLSDIDPEEPLPTFEVQPSMLAVDLSLAPGETRSYTYTIKLPDNLPPTFKGKTLRFSYELIVGTCRAGSSGNPGLGVGANSISRVMKVPIRLYNNVSVSRTIRPYDLLWPVSRRRDVGMPGTEAKVEENKEMQQPNGLLRVPSLSSTPSSTLGSSGTLESIRDYARSLLESFPESTFHNRGSISSPTLDPDFISHPGTNGTANGHLPNDHSKQMNGTLIPPPKRMMSTRSEELRRIEMEREREAEGGLTGCREAVEILTRNPKKASYDVNKEGVKVAVLTFTKSAYRLGETITGVVEVNERIGRSRVLKVSAILESQESLPSSITSSTSNPKLLQRSHAESHSSFTLNTARTTFSLDIPSDASPAFQIRVGTPPLSTPNSPSMSSTQTNPKLGGLDWKVRLCLLVAVAAEQSMTGSQGVRFRSIERDGLRGEWGSSWTASKGNAPFERRDLRAERDAVRRKQIASPKSWSQFFVSSLFGDPGNEVQPDEKRYHDGDDLDSLADAEDDRDSLRSGSVSLDKLSTQSGLTGGEPVEYDGIIPNLGGGVGVGVDFVGGEDGWKEVKLETVECEVPVKIYPGNTAFKALDVVFDV</sequence>
<name>A0A9P6EDN8_9AGAR</name>
<reference evidence="2" key="1">
    <citation type="submission" date="2020-11" db="EMBL/GenBank/DDBJ databases">
        <authorList>
            <consortium name="DOE Joint Genome Institute"/>
            <person name="Ahrendt S."/>
            <person name="Riley R."/>
            <person name="Andreopoulos W."/>
            <person name="Labutti K."/>
            <person name="Pangilinan J."/>
            <person name="Ruiz-Duenas F.J."/>
            <person name="Barrasa J.M."/>
            <person name="Sanchez-Garcia M."/>
            <person name="Camarero S."/>
            <person name="Miyauchi S."/>
            <person name="Serrano A."/>
            <person name="Linde D."/>
            <person name="Babiker R."/>
            <person name="Drula E."/>
            <person name="Ayuso-Fernandez I."/>
            <person name="Pacheco R."/>
            <person name="Padilla G."/>
            <person name="Ferreira P."/>
            <person name="Barriuso J."/>
            <person name="Kellner H."/>
            <person name="Castanera R."/>
            <person name="Alfaro M."/>
            <person name="Ramirez L."/>
            <person name="Pisabarro A.G."/>
            <person name="Kuo A."/>
            <person name="Tritt A."/>
            <person name="Lipzen A."/>
            <person name="He G."/>
            <person name="Yan M."/>
            <person name="Ng V."/>
            <person name="Cullen D."/>
            <person name="Martin F."/>
            <person name="Rosso M.-N."/>
            <person name="Henrissat B."/>
            <person name="Hibbett D."/>
            <person name="Martinez A.T."/>
            <person name="Grigoriev I.V."/>
        </authorList>
    </citation>
    <scope>NUCLEOTIDE SEQUENCE</scope>
    <source>
        <strain evidence="2">CBS 506.95</strain>
    </source>
</reference>
<feature type="region of interest" description="Disordered" evidence="1">
    <location>
        <begin position="455"/>
        <end position="477"/>
    </location>
</feature>
<feature type="compositionally biased region" description="Polar residues" evidence="1">
    <location>
        <begin position="104"/>
        <end position="114"/>
    </location>
</feature>
<feature type="region of interest" description="Disordered" evidence="1">
    <location>
        <begin position="612"/>
        <end position="644"/>
    </location>
</feature>
<feature type="region of interest" description="Disordered" evidence="1">
    <location>
        <begin position="383"/>
        <end position="413"/>
    </location>
</feature>
<dbReference type="Proteomes" id="UP000807306">
    <property type="component" value="Unassembled WGS sequence"/>
</dbReference>
<feature type="compositionally biased region" description="Low complexity" evidence="1">
    <location>
        <begin position="629"/>
        <end position="644"/>
    </location>
</feature>
<dbReference type="PANTHER" id="PTHR12507">
    <property type="entry name" value="REDUCED GROWTH PHENOTYPE 1 RGP1, YEAST -RELATED"/>
    <property type="match status" value="1"/>
</dbReference>
<dbReference type="OrthoDB" id="1918at2759"/>
<feature type="compositionally biased region" description="Basic residues" evidence="1">
    <location>
        <begin position="399"/>
        <end position="409"/>
    </location>
</feature>
<feature type="region of interest" description="Disordered" evidence="1">
    <location>
        <begin position="662"/>
        <end position="716"/>
    </location>
</feature>
<dbReference type="Pfam" id="PF08737">
    <property type="entry name" value="Rgp1"/>
    <property type="match status" value="1"/>
</dbReference>
<gene>
    <name evidence="2" type="ORF">CPB83DRAFT_856828</name>
</gene>
<dbReference type="EMBL" id="MU157864">
    <property type="protein sequence ID" value="KAF9527145.1"/>
    <property type="molecule type" value="Genomic_DNA"/>
</dbReference>
<feature type="compositionally biased region" description="Polar residues" evidence="1">
    <location>
        <begin position="74"/>
        <end position="89"/>
    </location>
</feature>
<evidence type="ECO:0000313" key="2">
    <source>
        <dbReference type="EMBL" id="KAF9527145.1"/>
    </source>
</evidence>
<dbReference type="InterPro" id="IPR014848">
    <property type="entry name" value="Rgp1"/>
</dbReference>
<proteinExistence type="predicted"/>
<feature type="region of interest" description="Disordered" evidence="1">
    <location>
        <begin position="36"/>
        <end position="118"/>
    </location>
</feature>
<evidence type="ECO:0000313" key="3">
    <source>
        <dbReference type="Proteomes" id="UP000807306"/>
    </source>
</evidence>
<keyword evidence="3" id="KW-1185">Reference proteome</keyword>
<protein>
    <submittedName>
        <fullName evidence="2">Rgp1-domain-containing protein</fullName>
    </submittedName>
</protein>
<feature type="compositionally biased region" description="Polar residues" evidence="1">
    <location>
        <begin position="384"/>
        <end position="393"/>
    </location>
</feature>
<feature type="compositionally biased region" description="Polar residues" evidence="1">
    <location>
        <begin position="662"/>
        <end position="674"/>
    </location>
</feature>
<organism evidence="2 3">
    <name type="scientific">Crepidotus variabilis</name>
    <dbReference type="NCBI Taxonomy" id="179855"/>
    <lineage>
        <taxon>Eukaryota</taxon>
        <taxon>Fungi</taxon>
        <taxon>Dikarya</taxon>
        <taxon>Basidiomycota</taxon>
        <taxon>Agaricomycotina</taxon>
        <taxon>Agaricomycetes</taxon>
        <taxon>Agaricomycetidae</taxon>
        <taxon>Agaricales</taxon>
        <taxon>Agaricineae</taxon>
        <taxon>Crepidotaceae</taxon>
        <taxon>Crepidotus</taxon>
    </lineage>
</organism>
<feature type="compositionally biased region" description="Polar residues" evidence="1">
    <location>
        <begin position="864"/>
        <end position="877"/>
    </location>
</feature>
<accession>A0A9P6EDN8</accession>
<comment type="caution">
    <text evidence="2">The sequence shown here is derived from an EMBL/GenBank/DDBJ whole genome shotgun (WGS) entry which is preliminary data.</text>
</comment>